<keyword evidence="9" id="KW-1185">Reference proteome</keyword>
<dbReference type="InterPro" id="IPR045851">
    <property type="entry name" value="AMP-bd_C_sf"/>
</dbReference>
<dbReference type="OrthoDB" id="9803968at2"/>
<dbReference type="PANTHER" id="PTHR24095">
    <property type="entry name" value="ACETYL-COENZYME A SYNTHETASE"/>
    <property type="match status" value="1"/>
</dbReference>
<keyword evidence="2" id="KW-0436">Ligase</keyword>
<dbReference type="Pfam" id="PF13193">
    <property type="entry name" value="AMP-binding_C"/>
    <property type="match status" value="1"/>
</dbReference>
<dbReference type="Gene3D" id="3.40.50.12780">
    <property type="entry name" value="N-terminal domain of ligase-like"/>
    <property type="match status" value="1"/>
</dbReference>
<evidence type="ECO:0000259" key="7">
    <source>
        <dbReference type="Pfam" id="PF13193"/>
    </source>
</evidence>
<dbReference type="Gene3D" id="3.30.300.30">
    <property type="match status" value="1"/>
</dbReference>
<keyword evidence="5" id="KW-0007">Acetylation</keyword>
<name>W9G8D9_9MICO</name>
<dbReference type="GO" id="GO:0003987">
    <property type="term" value="F:acetate-CoA ligase activity"/>
    <property type="evidence" value="ECO:0007669"/>
    <property type="project" value="UniProtKB-EC"/>
</dbReference>
<evidence type="ECO:0000256" key="1">
    <source>
        <dbReference type="ARBA" id="ARBA00013275"/>
    </source>
</evidence>
<evidence type="ECO:0000256" key="4">
    <source>
        <dbReference type="ARBA" id="ARBA00022840"/>
    </source>
</evidence>
<dbReference type="NCBIfam" id="NF003313">
    <property type="entry name" value="PRK04319.1"/>
    <property type="match status" value="1"/>
</dbReference>
<dbReference type="EMBL" id="AWSA01000011">
    <property type="protein sequence ID" value="EWT02320.1"/>
    <property type="molecule type" value="Genomic_DNA"/>
</dbReference>
<evidence type="ECO:0000256" key="3">
    <source>
        <dbReference type="ARBA" id="ARBA00022741"/>
    </source>
</evidence>
<feature type="domain" description="AMP-dependent synthetase/ligase" evidence="6">
    <location>
        <begin position="74"/>
        <end position="453"/>
    </location>
</feature>
<protein>
    <recommendedName>
        <fullName evidence="1">acetate--CoA ligase</fullName>
        <ecNumber evidence="1">6.2.1.1</ecNumber>
    </recommendedName>
</protein>
<evidence type="ECO:0000256" key="5">
    <source>
        <dbReference type="ARBA" id="ARBA00022990"/>
    </source>
</evidence>
<comment type="caution">
    <text evidence="8">The sequence shown here is derived from an EMBL/GenBank/DDBJ whole genome shotgun (WGS) entry which is preliminary data.</text>
</comment>
<sequence length="616" mass="66131">MADLAAPRAGHLGGHAPIEHIPSLPPLIGDYEERCRRFTWEGARAWLDPDPSGHVNMAHEAVDRHAAGPLAGVVAIRFLDRTGEATELTYAELRTRTNVTAAALRLLGLEPGDRVCTLLPRSPELYLTVLGTLKAGGVYCPLFPAFGPEPVRERLALGRIRVLVTDTLSYTRKIAPQRASLPDLEHVLIVDPDEAGAPTGTTPWSAALAAGWAAYDPETFTVAPTRPEDPALLHFTSGTTGKPKGAVHVHAAILAHHVTSEFALDLRPGDVYWCTADPGWVTGTSYGILGPLSCGVTIVTDAADFEARRWYRILHDEQVTVFYTAPTALRMLMRAGTALAREHTFPTLRHVVSVGEPLNPEAVLWGLEAFGLPVHDTWWQTETGAIMVSNYAGMPVRPGSMGRPVPGVVAAVLAQGADGRAAVVDGRVEVLTGPDEVGELALRPGWPSMFRAYLDDPDRYAKAFADGWYLTGDLASVDADGYWWFVGRADDVIKSAGHLIGPFEVESALMEHPAVAEAGVIGKPDPLAGEIVKAFVTLRVGYEPSPGLARELIAFGRHRLGSVAPREIAFDQALPHTRSGKVMRRLLKARELGLPEGDLSTVETAPAAATDEGATT</sequence>
<proteinExistence type="predicted"/>
<keyword evidence="3" id="KW-0547">Nucleotide-binding</keyword>
<dbReference type="STRING" id="1386089.N865_05930"/>
<dbReference type="GO" id="GO:0006085">
    <property type="term" value="P:acetyl-CoA biosynthetic process"/>
    <property type="evidence" value="ECO:0007669"/>
    <property type="project" value="TreeGrafter"/>
</dbReference>
<reference evidence="8 9" key="1">
    <citation type="submission" date="2013-08" db="EMBL/GenBank/DDBJ databases">
        <title>Intrasporangium oryzae NRRL B-24470.</title>
        <authorList>
            <person name="Liu H."/>
            <person name="Wang G."/>
        </authorList>
    </citation>
    <scope>NUCLEOTIDE SEQUENCE [LARGE SCALE GENOMIC DNA]</scope>
    <source>
        <strain evidence="8 9">NRRL B-24470</strain>
    </source>
</reference>
<evidence type="ECO:0000313" key="8">
    <source>
        <dbReference type="EMBL" id="EWT02320.1"/>
    </source>
</evidence>
<keyword evidence="4" id="KW-0067">ATP-binding</keyword>
<dbReference type="InterPro" id="IPR025110">
    <property type="entry name" value="AMP-bd_C"/>
</dbReference>
<gene>
    <name evidence="8" type="ORF">N865_05930</name>
</gene>
<dbReference type="PATRIC" id="fig|1386089.3.peg.1311"/>
<dbReference type="Proteomes" id="UP000019489">
    <property type="component" value="Unassembled WGS sequence"/>
</dbReference>
<evidence type="ECO:0000256" key="2">
    <source>
        <dbReference type="ARBA" id="ARBA00022598"/>
    </source>
</evidence>
<dbReference type="InterPro" id="IPR020845">
    <property type="entry name" value="AMP-binding_CS"/>
</dbReference>
<feature type="domain" description="AMP-binding enzyme C-terminal" evidence="7">
    <location>
        <begin position="504"/>
        <end position="581"/>
    </location>
</feature>
<dbReference type="AlphaFoldDB" id="W9G8D9"/>
<dbReference type="Pfam" id="PF00501">
    <property type="entry name" value="AMP-binding"/>
    <property type="match status" value="1"/>
</dbReference>
<dbReference type="PANTHER" id="PTHR24095:SF14">
    <property type="entry name" value="ACETYL-COENZYME A SYNTHETASE 1"/>
    <property type="match status" value="1"/>
</dbReference>
<organism evidence="8 9">
    <name type="scientific">Intrasporangium oryzae NRRL B-24470</name>
    <dbReference type="NCBI Taxonomy" id="1386089"/>
    <lineage>
        <taxon>Bacteria</taxon>
        <taxon>Bacillati</taxon>
        <taxon>Actinomycetota</taxon>
        <taxon>Actinomycetes</taxon>
        <taxon>Micrococcales</taxon>
        <taxon>Intrasporangiaceae</taxon>
        <taxon>Intrasporangium</taxon>
    </lineage>
</organism>
<evidence type="ECO:0000313" key="9">
    <source>
        <dbReference type="Proteomes" id="UP000019489"/>
    </source>
</evidence>
<accession>W9G8D9</accession>
<dbReference type="PROSITE" id="PS00455">
    <property type="entry name" value="AMP_BINDING"/>
    <property type="match status" value="1"/>
</dbReference>
<dbReference type="InterPro" id="IPR000873">
    <property type="entry name" value="AMP-dep_synth/lig_dom"/>
</dbReference>
<dbReference type="RefSeq" id="WP_084328014.1">
    <property type="nucleotide sequence ID" value="NZ_AWSA01000011.1"/>
</dbReference>
<dbReference type="SUPFAM" id="SSF56801">
    <property type="entry name" value="Acetyl-CoA synthetase-like"/>
    <property type="match status" value="1"/>
</dbReference>
<evidence type="ECO:0000259" key="6">
    <source>
        <dbReference type="Pfam" id="PF00501"/>
    </source>
</evidence>
<dbReference type="GO" id="GO:0005829">
    <property type="term" value="C:cytosol"/>
    <property type="evidence" value="ECO:0007669"/>
    <property type="project" value="TreeGrafter"/>
</dbReference>
<dbReference type="InterPro" id="IPR042099">
    <property type="entry name" value="ANL_N_sf"/>
</dbReference>
<dbReference type="EC" id="6.2.1.1" evidence="1"/>
<dbReference type="eggNOG" id="COG0365">
    <property type="taxonomic scope" value="Bacteria"/>
</dbReference>
<dbReference type="GO" id="GO:0005524">
    <property type="term" value="F:ATP binding"/>
    <property type="evidence" value="ECO:0007669"/>
    <property type="project" value="UniProtKB-KW"/>
</dbReference>